<comment type="caution">
    <text evidence="1">The sequence shown here is derived from an EMBL/GenBank/DDBJ whole genome shotgun (WGS) entry which is preliminary data.</text>
</comment>
<dbReference type="GO" id="GO:0003676">
    <property type="term" value="F:nucleic acid binding"/>
    <property type="evidence" value="ECO:0007669"/>
    <property type="project" value="InterPro"/>
</dbReference>
<sequence>MPSRVSHTLPHTVLERQRVLDAYHADRSNWRSIATSNAFPRSTAYDLVGRDRAVDLKRGGARAKSIKVTPETVALLETYLNENCLFKLEAMKTMLFLDTDVKVSASTPSTCNNEVNKAKRQTFAEKLLKHQREGNCIVYYYETNYNTYCKRNQGRAKKGTRAVAVLPPSKGANLQIQCVVNFSIGLVHHRLQRGSIQMYCNAAFVEEIYQKVKKSEVQTEQHVVEHYDMKLLRLGPYSPMCNPVEGCFSVLKAKIKACLAVDREEICDRRRNFHRDEDGNLLTLFESQMRFLEHAARLSMRCMTPTLVLQMELHCRDAVMSAKNFVNMRYET</sequence>
<dbReference type="VEuPathDB" id="FungiDB:PC110_g8964"/>
<dbReference type="VEuPathDB" id="FungiDB:PC110_g8048"/>
<dbReference type="AlphaFoldDB" id="A0A8T1G1T5"/>
<dbReference type="Gene3D" id="3.30.420.10">
    <property type="entry name" value="Ribonuclease H-like superfamily/Ribonuclease H"/>
    <property type="match status" value="1"/>
</dbReference>
<gene>
    <name evidence="1" type="ORF">PC118_g9833</name>
</gene>
<name>A0A8T1G1T5_9STRA</name>
<accession>A0A8T1G1T5</accession>
<protein>
    <recommendedName>
        <fullName evidence="3">Tc1-like transposase DDE domain-containing protein</fullName>
    </recommendedName>
</protein>
<organism evidence="1 2">
    <name type="scientific">Phytophthora cactorum</name>
    <dbReference type="NCBI Taxonomy" id="29920"/>
    <lineage>
        <taxon>Eukaryota</taxon>
        <taxon>Sar</taxon>
        <taxon>Stramenopiles</taxon>
        <taxon>Oomycota</taxon>
        <taxon>Peronosporomycetes</taxon>
        <taxon>Peronosporales</taxon>
        <taxon>Peronosporaceae</taxon>
        <taxon>Phytophthora</taxon>
    </lineage>
</organism>
<evidence type="ECO:0008006" key="3">
    <source>
        <dbReference type="Google" id="ProtNLM"/>
    </source>
</evidence>
<dbReference type="EMBL" id="RCML01000273">
    <property type="protein sequence ID" value="KAG2982698.1"/>
    <property type="molecule type" value="Genomic_DNA"/>
</dbReference>
<dbReference type="Proteomes" id="UP000697107">
    <property type="component" value="Unassembled WGS sequence"/>
</dbReference>
<dbReference type="InterPro" id="IPR036397">
    <property type="entry name" value="RNaseH_sf"/>
</dbReference>
<proteinExistence type="predicted"/>
<evidence type="ECO:0000313" key="1">
    <source>
        <dbReference type="EMBL" id="KAG2982698.1"/>
    </source>
</evidence>
<reference evidence="1" key="1">
    <citation type="submission" date="2018-10" db="EMBL/GenBank/DDBJ databases">
        <title>Effector identification in a new, highly contiguous assembly of the strawberry crown rot pathogen Phytophthora cactorum.</title>
        <authorList>
            <person name="Armitage A.D."/>
            <person name="Nellist C.F."/>
            <person name="Bates H."/>
            <person name="Vickerstaff R.J."/>
            <person name="Harrison R.J."/>
        </authorList>
    </citation>
    <scope>NUCLEOTIDE SEQUENCE</scope>
    <source>
        <strain evidence="1">P415</strain>
    </source>
</reference>
<evidence type="ECO:0000313" key="2">
    <source>
        <dbReference type="Proteomes" id="UP000697107"/>
    </source>
</evidence>